<proteinExistence type="predicted"/>
<keyword evidence="2" id="KW-1185">Reference proteome</keyword>
<evidence type="ECO:0000313" key="2">
    <source>
        <dbReference type="Proteomes" id="UP000054630"/>
    </source>
</evidence>
<comment type="caution">
    <text evidence="1">The sequence shown here is derived from an EMBL/GenBank/DDBJ whole genome shotgun (WGS) entry which is preliminary data.</text>
</comment>
<organism evidence="1 2">
    <name type="scientific">Trichinella nelsoni</name>
    <dbReference type="NCBI Taxonomy" id="6336"/>
    <lineage>
        <taxon>Eukaryota</taxon>
        <taxon>Metazoa</taxon>
        <taxon>Ecdysozoa</taxon>
        <taxon>Nematoda</taxon>
        <taxon>Enoplea</taxon>
        <taxon>Dorylaimia</taxon>
        <taxon>Trichinellida</taxon>
        <taxon>Trichinellidae</taxon>
        <taxon>Trichinella</taxon>
    </lineage>
</organism>
<accession>A0A0V0RVA5</accession>
<sequence>MGLDRLGCFNLTTQALPFFEKCDNYGPTFTLHTLPRNFSETFSKSILLLSVQNLDIPGPSTSSDNAEDNTT</sequence>
<gene>
    <name evidence="1" type="ORF">T07_13634</name>
</gene>
<dbReference type="AlphaFoldDB" id="A0A0V0RVA5"/>
<protein>
    <submittedName>
        <fullName evidence="1">Uncharacterized protein</fullName>
    </submittedName>
</protein>
<dbReference type="Proteomes" id="UP000054630">
    <property type="component" value="Unassembled WGS sequence"/>
</dbReference>
<reference evidence="1 2" key="1">
    <citation type="submission" date="2015-01" db="EMBL/GenBank/DDBJ databases">
        <title>Evolution of Trichinella species and genotypes.</title>
        <authorList>
            <person name="Korhonen P.K."/>
            <person name="Edoardo P."/>
            <person name="Giuseppe L.R."/>
            <person name="Gasser R.B."/>
        </authorList>
    </citation>
    <scope>NUCLEOTIDE SEQUENCE [LARGE SCALE GENOMIC DNA]</scope>
    <source>
        <strain evidence="1">ISS37</strain>
    </source>
</reference>
<dbReference type="OrthoDB" id="10361659at2759"/>
<dbReference type="EMBL" id="JYDL01000073">
    <property type="protein sequence ID" value="KRX18363.1"/>
    <property type="molecule type" value="Genomic_DNA"/>
</dbReference>
<name>A0A0V0RVA5_9BILA</name>
<evidence type="ECO:0000313" key="1">
    <source>
        <dbReference type="EMBL" id="KRX18363.1"/>
    </source>
</evidence>